<dbReference type="Proteomes" id="UP000198729">
    <property type="component" value="Unassembled WGS sequence"/>
</dbReference>
<sequence>MALQSCMRGRRQTKPLWAGVLLISVAWGALVRPYTVVMVPQSAIELAKCFEDFEKRVKRGMEIVAVPYVCVRQDSGRLVTATFVRYVRVLPCAGHRAGAPAGRHRRLHIQHQGGSPTGIHAA</sequence>
<protein>
    <submittedName>
        <fullName evidence="2">Uncharacterized protein</fullName>
    </submittedName>
</protein>
<name>A0A1G5SI04_9PROT</name>
<gene>
    <name evidence="2" type="ORF">NSMM_590004</name>
</gene>
<evidence type="ECO:0000313" key="3">
    <source>
        <dbReference type="Proteomes" id="UP000198729"/>
    </source>
</evidence>
<accession>A0A1G5SI04</accession>
<evidence type="ECO:0000256" key="1">
    <source>
        <dbReference type="SAM" id="MobiDB-lite"/>
    </source>
</evidence>
<proteinExistence type="predicted"/>
<feature type="region of interest" description="Disordered" evidence="1">
    <location>
        <begin position="98"/>
        <end position="122"/>
    </location>
</feature>
<dbReference type="STRING" id="51642.NSMM_590004"/>
<reference evidence="2 3" key="1">
    <citation type="submission" date="2016-10" db="EMBL/GenBank/DDBJ databases">
        <authorList>
            <person name="de Groot N.N."/>
        </authorList>
    </citation>
    <scope>NUCLEOTIDE SEQUENCE [LARGE SCALE GENOMIC DNA]</scope>
    <source>
        <strain evidence="2">1</strain>
    </source>
</reference>
<dbReference type="AlphaFoldDB" id="A0A1G5SI04"/>
<evidence type="ECO:0000313" key="2">
    <source>
        <dbReference type="EMBL" id="SCZ86500.1"/>
    </source>
</evidence>
<keyword evidence="3" id="KW-1185">Reference proteome</keyword>
<organism evidence="2 3">
    <name type="scientific">Nitrosomonas mobilis</name>
    <dbReference type="NCBI Taxonomy" id="51642"/>
    <lineage>
        <taxon>Bacteria</taxon>
        <taxon>Pseudomonadati</taxon>
        <taxon>Pseudomonadota</taxon>
        <taxon>Betaproteobacteria</taxon>
        <taxon>Nitrosomonadales</taxon>
        <taxon>Nitrosomonadaceae</taxon>
        <taxon>Nitrosomonas</taxon>
    </lineage>
</organism>
<dbReference type="EMBL" id="FMWO01000068">
    <property type="protein sequence ID" value="SCZ86500.1"/>
    <property type="molecule type" value="Genomic_DNA"/>
</dbReference>